<gene>
    <name evidence="2" type="ORF">VP06_20435</name>
</gene>
<dbReference type="Proteomes" id="UP000035929">
    <property type="component" value="Unassembled WGS sequence"/>
</dbReference>
<dbReference type="Gene3D" id="3.40.50.1010">
    <property type="entry name" value="5'-nuclease"/>
    <property type="match status" value="1"/>
</dbReference>
<dbReference type="InterPro" id="IPR002716">
    <property type="entry name" value="PIN_dom"/>
</dbReference>
<dbReference type="EMBL" id="LABX01000160">
    <property type="protein sequence ID" value="KMO30995.1"/>
    <property type="molecule type" value="Genomic_DNA"/>
</dbReference>
<dbReference type="Pfam" id="PF01850">
    <property type="entry name" value="PIN"/>
    <property type="match status" value="1"/>
</dbReference>
<dbReference type="InterPro" id="IPR052919">
    <property type="entry name" value="TA_system_RNase"/>
</dbReference>
<dbReference type="InterPro" id="IPR029060">
    <property type="entry name" value="PIN-like_dom_sf"/>
</dbReference>
<proteinExistence type="predicted"/>
<evidence type="ECO:0000313" key="2">
    <source>
        <dbReference type="EMBL" id="KMO30995.1"/>
    </source>
</evidence>
<dbReference type="OrthoDB" id="9798990at2"/>
<dbReference type="PANTHER" id="PTHR36173:SF2">
    <property type="entry name" value="RIBONUCLEASE VAPC16"/>
    <property type="match status" value="1"/>
</dbReference>
<name>A0A0J6S723_9HYPH</name>
<dbReference type="InterPro" id="IPR041705">
    <property type="entry name" value="PIN_Sll0205"/>
</dbReference>
<organism evidence="2 3">
    <name type="scientific">Methylobacterium aquaticum</name>
    <dbReference type="NCBI Taxonomy" id="270351"/>
    <lineage>
        <taxon>Bacteria</taxon>
        <taxon>Pseudomonadati</taxon>
        <taxon>Pseudomonadota</taxon>
        <taxon>Alphaproteobacteria</taxon>
        <taxon>Hyphomicrobiales</taxon>
        <taxon>Methylobacteriaceae</taxon>
        <taxon>Methylobacterium</taxon>
    </lineage>
</organism>
<evidence type="ECO:0000313" key="3">
    <source>
        <dbReference type="Proteomes" id="UP000035929"/>
    </source>
</evidence>
<protein>
    <submittedName>
        <fullName evidence="2">Twitching motility protein PilT</fullName>
    </submittedName>
</protein>
<dbReference type="PATRIC" id="fig|270351.6.peg.1811"/>
<sequence>MKLLLDTRALLWWLSDDPRLGDRARDRIADPRNTVLVSTASLWEIVLLIRAGRLKADLRQVLEAIADGELTLLDLRPAHLRSLRKLPDHPDPFAHLLIAQAMSEQAVLVSDDPHLSRAMMRFIPCTGPSAD</sequence>
<dbReference type="SUPFAM" id="SSF88723">
    <property type="entry name" value="PIN domain-like"/>
    <property type="match status" value="1"/>
</dbReference>
<comment type="caution">
    <text evidence="2">The sequence shown here is derived from an EMBL/GenBank/DDBJ whole genome shotgun (WGS) entry which is preliminary data.</text>
</comment>
<dbReference type="RefSeq" id="WP_048465608.1">
    <property type="nucleotide sequence ID" value="NZ_JBNTQU010000005.1"/>
</dbReference>
<dbReference type="PANTHER" id="PTHR36173">
    <property type="entry name" value="RIBONUCLEASE VAPC16-RELATED"/>
    <property type="match status" value="1"/>
</dbReference>
<dbReference type="AlphaFoldDB" id="A0A0J6S723"/>
<reference evidence="2 3" key="1">
    <citation type="submission" date="2015-03" db="EMBL/GenBank/DDBJ databases">
        <title>Genome sequencing of Methylobacterium aquaticum DSM16371 type strain.</title>
        <authorList>
            <person name="Chaudhry V."/>
            <person name="Patil P.B."/>
        </authorList>
    </citation>
    <scope>NUCLEOTIDE SEQUENCE [LARGE SCALE GENOMIC DNA]</scope>
    <source>
        <strain evidence="2 3">DSM 16371</strain>
    </source>
</reference>
<evidence type="ECO:0000259" key="1">
    <source>
        <dbReference type="Pfam" id="PF01850"/>
    </source>
</evidence>
<feature type="domain" description="PIN" evidence="1">
    <location>
        <begin position="4"/>
        <end position="117"/>
    </location>
</feature>
<accession>A0A0J6S723</accession>
<dbReference type="CDD" id="cd09872">
    <property type="entry name" value="PIN_Sll0205-like"/>
    <property type="match status" value="1"/>
</dbReference>